<dbReference type="Proteomes" id="UP000019804">
    <property type="component" value="Unassembled WGS sequence"/>
</dbReference>
<protein>
    <submittedName>
        <fullName evidence="1">Uncharacterized protein</fullName>
    </submittedName>
</protein>
<gene>
    <name evidence="1" type="ORF">EURHEDRAFT_518464</name>
</gene>
<name>A0A017S518_ASPRC</name>
<reference evidence="2" key="1">
    <citation type="journal article" date="2014" name="Nat. Commun.">
        <title>Genomic adaptations of the halophilic Dead Sea filamentous fungus Eurotium rubrum.</title>
        <authorList>
            <person name="Kis-Papo T."/>
            <person name="Weig A.R."/>
            <person name="Riley R."/>
            <person name="Persoh D."/>
            <person name="Salamov A."/>
            <person name="Sun H."/>
            <person name="Lipzen A."/>
            <person name="Wasser S.P."/>
            <person name="Rambold G."/>
            <person name="Grigoriev I.V."/>
            <person name="Nevo E."/>
        </authorList>
    </citation>
    <scope>NUCLEOTIDE SEQUENCE [LARGE SCALE GENOMIC DNA]</scope>
    <source>
        <strain evidence="2">CBS 135680</strain>
    </source>
</reference>
<dbReference type="GeneID" id="63701803"/>
<dbReference type="HOGENOM" id="CLU_027095_1_0_1"/>
<dbReference type="PANTHER" id="PTHR31438:SF1">
    <property type="entry name" value="LYSINE N-ACYLTRANSFERASE C17G9.06C-RELATED"/>
    <property type="match status" value="1"/>
</dbReference>
<dbReference type="STRING" id="1388766.A0A017S518"/>
<accession>A0A017S518</accession>
<organism evidence="1 2">
    <name type="scientific">Aspergillus ruber (strain CBS 135680)</name>
    <dbReference type="NCBI Taxonomy" id="1388766"/>
    <lineage>
        <taxon>Eukaryota</taxon>
        <taxon>Fungi</taxon>
        <taxon>Dikarya</taxon>
        <taxon>Ascomycota</taxon>
        <taxon>Pezizomycotina</taxon>
        <taxon>Eurotiomycetes</taxon>
        <taxon>Eurotiomycetidae</taxon>
        <taxon>Eurotiales</taxon>
        <taxon>Aspergillaceae</taxon>
        <taxon>Aspergillus</taxon>
        <taxon>Aspergillus subgen. Aspergillus</taxon>
    </lineage>
</organism>
<dbReference type="AlphaFoldDB" id="A0A017S518"/>
<evidence type="ECO:0000313" key="2">
    <source>
        <dbReference type="Proteomes" id="UP000019804"/>
    </source>
</evidence>
<sequence>MVSDRHVSVSPVFDGYKFKLKYPDLYTSFPPEWTIYLWTETKGRNGAEPGGNPTGGRVLFTEPSLENDKLYLSSMSMPSSKDLKPNSAPTRKVAMVMWVTFLWYFQEQERNPFVMVPEGPDIPEEDRVTKDWKLSIQQKGILHGKNQMVKLERLGIIASEDTSVGMRADSFGFQEMFITQKAFWQLDPRVFLITISSAESSPGNICPGPAWSLDSLGTGFPFGAGPNTFGTFVPSYYPPRPLQQGEVFYARYIPSGGHYFTFRVPVLPGRGPLKSRAPNSDQLDSEEAPDLCLDSEQAHDLELIHRHLLGEVGDWDRGVCCFVENERSTELRGLEMCLSSLIHHCWLYDQRTNTVMFDIRADNQKYVSSPNSYRAFFSSLESISCVKDREVNQSCGRNVIMKIKRESWVAPVV</sequence>
<dbReference type="EMBL" id="KK088446">
    <property type="protein sequence ID" value="EYE91280.1"/>
    <property type="molecule type" value="Genomic_DNA"/>
</dbReference>
<dbReference type="GO" id="GO:0016410">
    <property type="term" value="F:N-acyltransferase activity"/>
    <property type="evidence" value="ECO:0007669"/>
    <property type="project" value="TreeGrafter"/>
</dbReference>
<dbReference type="RefSeq" id="XP_040634970.1">
    <property type="nucleotide sequence ID" value="XM_040786679.1"/>
</dbReference>
<dbReference type="PANTHER" id="PTHR31438">
    <property type="entry name" value="LYSINE N-ACYLTRANSFERASE C17G9.06C-RELATED"/>
    <property type="match status" value="1"/>
</dbReference>
<keyword evidence="2" id="KW-1185">Reference proteome</keyword>
<proteinExistence type="predicted"/>
<dbReference type="OrthoDB" id="448427at2759"/>
<evidence type="ECO:0000313" key="1">
    <source>
        <dbReference type="EMBL" id="EYE91280.1"/>
    </source>
</evidence>